<dbReference type="InterPro" id="IPR050090">
    <property type="entry name" value="Tyrosine_recombinase_XerCD"/>
</dbReference>
<comment type="caution">
    <text evidence="6">The sequence shown here is derived from an EMBL/GenBank/DDBJ whole genome shotgun (WGS) entry which is preliminary data.</text>
</comment>
<organism evidence="6 7">
    <name type="scientific">Sphingomonas cynarae</name>
    <dbReference type="NCBI Taxonomy" id="930197"/>
    <lineage>
        <taxon>Bacteria</taxon>
        <taxon>Pseudomonadati</taxon>
        <taxon>Pseudomonadota</taxon>
        <taxon>Alphaproteobacteria</taxon>
        <taxon>Sphingomonadales</taxon>
        <taxon>Sphingomonadaceae</taxon>
        <taxon>Sphingomonas</taxon>
    </lineage>
</organism>
<dbReference type="Gene3D" id="1.10.443.10">
    <property type="entry name" value="Intergrase catalytic core"/>
    <property type="match status" value="1"/>
</dbReference>
<keyword evidence="7" id="KW-1185">Reference proteome</keyword>
<dbReference type="Pfam" id="PF20172">
    <property type="entry name" value="DUF6538"/>
    <property type="match status" value="1"/>
</dbReference>
<evidence type="ECO:0000256" key="1">
    <source>
        <dbReference type="ARBA" id="ARBA00008857"/>
    </source>
</evidence>
<dbReference type="InterPro" id="IPR011010">
    <property type="entry name" value="DNA_brk_join_enz"/>
</dbReference>
<dbReference type="Gene3D" id="1.10.150.130">
    <property type="match status" value="1"/>
</dbReference>
<feature type="domain" description="DUF6538" evidence="5">
    <location>
        <begin position="12"/>
        <end position="69"/>
    </location>
</feature>
<dbReference type="CDD" id="cd01184">
    <property type="entry name" value="INT_C_like_1"/>
    <property type="match status" value="1"/>
</dbReference>
<dbReference type="PANTHER" id="PTHR30349">
    <property type="entry name" value="PHAGE INTEGRASE-RELATED"/>
    <property type="match status" value="1"/>
</dbReference>
<dbReference type="InterPro" id="IPR046668">
    <property type="entry name" value="DUF6538"/>
</dbReference>
<sequence>MIRMAAPFKDPRTGILYFRRVIPAALRLFFDGGASEYKRTLDTRDPDEARQRYHPHAVVYEQKLAAARRTRASHHLRSARAMVDDFLDGQPDEDLRGVAQKLAALELGAFDHANGLTDDAPGARYDFGISPGLDDLRDHASRITMLSAVPDLLPLSWLETLQRVAALPTLEPIEWFIAAVAMANDLGWPLTHELHGAIGRAYLDRLCAACAIRIDPARTRIVPPSVLVAGSTAVVTAPSAHPTEPELLTPLGKAAPTITQVYEAWATSEPREAKLVDEWRTAVKRFARLHDDPPVDRITASMVRAYRRTCAGLPARAGHRIAALPLLEQVELAEAEGLPTLSPATVNKALSAIRVTLEHAVEELEVIDGNVAKTVKSMPKRSLEDARLPFEPDDMVRIFTSPLPERSGVTARTLFWTLLLAPFTGCRLDELGKLRPGNIKTYDGIPYIAIEPDRLRVRQEQEGPAKRMKTASAKRDIPLHSTLLEAGFLDMVAARRAEGTEWLFPELETNKYGSRTQRLSRVMNDFLDAIGLSDPELVFYSFRHTGKRAVRGKVAKEIVDLLFGHADGSVSTLYGRGAAMAVLRDAIEQIQYPAVDWKPVVAMARAMT</sequence>
<proteinExistence type="inferred from homology"/>
<protein>
    <recommendedName>
        <fullName evidence="5">DUF6538 domain-containing protein</fullName>
    </recommendedName>
</protein>
<dbReference type="Proteomes" id="UP001500523">
    <property type="component" value="Unassembled WGS sequence"/>
</dbReference>
<dbReference type="InterPro" id="IPR013762">
    <property type="entry name" value="Integrase-like_cat_sf"/>
</dbReference>
<evidence type="ECO:0000256" key="3">
    <source>
        <dbReference type="ARBA" id="ARBA00023125"/>
    </source>
</evidence>
<name>A0ABP7EIH5_9SPHN</name>
<evidence type="ECO:0000256" key="2">
    <source>
        <dbReference type="ARBA" id="ARBA00022908"/>
    </source>
</evidence>
<evidence type="ECO:0000313" key="7">
    <source>
        <dbReference type="Proteomes" id="UP001500523"/>
    </source>
</evidence>
<gene>
    <name evidence="6" type="ORF">GCM10022268_27610</name>
</gene>
<evidence type="ECO:0000256" key="4">
    <source>
        <dbReference type="ARBA" id="ARBA00023172"/>
    </source>
</evidence>
<comment type="similarity">
    <text evidence="1">Belongs to the 'phage' integrase family.</text>
</comment>
<dbReference type="EMBL" id="BAABBF010000006">
    <property type="protein sequence ID" value="GAA3717633.1"/>
    <property type="molecule type" value="Genomic_DNA"/>
</dbReference>
<dbReference type="SUPFAM" id="SSF56349">
    <property type="entry name" value="DNA breaking-rejoining enzymes"/>
    <property type="match status" value="1"/>
</dbReference>
<reference evidence="7" key="1">
    <citation type="journal article" date="2019" name="Int. J. Syst. Evol. Microbiol.">
        <title>The Global Catalogue of Microorganisms (GCM) 10K type strain sequencing project: providing services to taxonomists for standard genome sequencing and annotation.</title>
        <authorList>
            <consortium name="The Broad Institute Genomics Platform"/>
            <consortium name="The Broad Institute Genome Sequencing Center for Infectious Disease"/>
            <person name="Wu L."/>
            <person name="Ma J."/>
        </authorList>
    </citation>
    <scope>NUCLEOTIDE SEQUENCE [LARGE SCALE GENOMIC DNA]</scope>
    <source>
        <strain evidence="7">JCM 17498</strain>
    </source>
</reference>
<evidence type="ECO:0000259" key="5">
    <source>
        <dbReference type="Pfam" id="PF20172"/>
    </source>
</evidence>
<accession>A0ABP7EIH5</accession>
<dbReference type="PANTHER" id="PTHR30349:SF41">
    <property type="entry name" value="INTEGRASE_RECOMBINASE PROTEIN MJ0367-RELATED"/>
    <property type="match status" value="1"/>
</dbReference>
<keyword evidence="3" id="KW-0238">DNA-binding</keyword>
<evidence type="ECO:0000313" key="6">
    <source>
        <dbReference type="EMBL" id="GAA3717633.1"/>
    </source>
</evidence>
<keyword evidence="2" id="KW-0229">DNA integration</keyword>
<dbReference type="InterPro" id="IPR010998">
    <property type="entry name" value="Integrase_recombinase_N"/>
</dbReference>
<keyword evidence="4" id="KW-0233">DNA recombination</keyword>